<keyword evidence="3 5" id="KW-0418">Kinase</keyword>
<comment type="caution">
    <text evidence="7">The sequence shown here is derived from an EMBL/GenBank/DDBJ whole genome shotgun (WGS) entry which is preliminary data.</text>
</comment>
<proteinExistence type="inferred from homology"/>
<dbReference type="CDD" id="cd04235">
    <property type="entry name" value="AAK_CK"/>
    <property type="match status" value="1"/>
</dbReference>
<evidence type="ECO:0000313" key="7">
    <source>
        <dbReference type="EMBL" id="MDR7362129.1"/>
    </source>
</evidence>
<reference evidence="7 8" key="1">
    <citation type="submission" date="2023-07" db="EMBL/GenBank/DDBJ databases">
        <title>Sequencing the genomes of 1000 actinobacteria strains.</title>
        <authorList>
            <person name="Klenk H.-P."/>
        </authorList>
    </citation>
    <scope>NUCLEOTIDE SEQUENCE [LARGE SCALE GENOMIC DNA]</scope>
    <source>
        <strain evidence="7 8">DSM 19426</strain>
    </source>
</reference>
<keyword evidence="8" id="KW-1185">Reference proteome</keyword>
<accession>A0ABU2BVU0</accession>
<dbReference type="Gene3D" id="3.40.1160.10">
    <property type="entry name" value="Acetylglutamate kinase-like"/>
    <property type="match status" value="1"/>
</dbReference>
<evidence type="ECO:0000313" key="8">
    <source>
        <dbReference type="Proteomes" id="UP001183648"/>
    </source>
</evidence>
<dbReference type="PIRSF" id="PIRSF000723">
    <property type="entry name" value="Carbamate_kin"/>
    <property type="match status" value="1"/>
</dbReference>
<evidence type="ECO:0000256" key="2">
    <source>
        <dbReference type="ARBA" id="ARBA00022679"/>
    </source>
</evidence>
<dbReference type="Proteomes" id="UP001183648">
    <property type="component" value="Unassembled WGS sequence"/>
</dbReference>
<dbReference type="Pfam" id="PF00696">
    <property type="entry name" value="AA_kinase"/>
    <property type="match status" value="1"/>
</dbReference>
<evidence type="ECO:0000256" key="5">
    <source>
        <dbReference type="PIRNR" id="PIRNR000723"/>
    </source>
</evidence>
<dbReference type="PANTHER" id="PTHR30409:SF1">
    <property type="entry name" value="CARBAMATE KINASE-RELATED"/>
    <property type="match status" value="1"/>
</dbReference>
<dbReference type="NCBIfam" id="NF009008">
    <property type="entry name" value="PRK12354.1"/>
    <property type="match status" value="1"/>
</dbReference>
<gene>
    <name evidence="7" type="ORF">J2S63_001682</name>
</gene>
<dbReference type="InterPro" id="IPR036393">
    <property type="entry name" value="AceGlu_kinase-like_sf"/>
</dbReference>
<keyword evidence="2 5" id="KW-0808">Transferase</keyword>
<dbReference type="PRINTS" id="PR01469">
    <property type="entry name" value="CARBMTKINASE"/>
</dbReference>
<comment type="similarity">
    <text evidence="1 5">Belongs to the carbamate kinase family.</text>
</comment>
<dbReference type="NCBIfam" id="TIGR00746">
    <property type="entry name" value="arcC"/>
    <property type="match status" value="1"/>
</dbReference>
<dbReference type="InterPro" id="IPR001048">
    <property type="entry name" value="Asp/Glu/Uridylate_kinase"/>
</dbReference>
<organism evidence="7 8">
    <name type="scientific">Nocardioides marmoribigeumensis</name>
    <dbReference type="NCBI Taxonomy" id="433649"/>
    <lineage>
        <taxon>Bacteria</taxon>
        <taxon>Bacillati</taxon>
        <taxon>Actinomycetota</taxon>
        <taxon>Actinomycetes</taxon>
        <taxon>Propionibacteriales</taxon>
        <taxon>Nocardioidaceae</taxon>
        <taxon>Nocardioides</taxon>
    </lineage>
</organism>
<dbReference type="PANTHER" id="PTHR30409">
    <property type="entry name" value="CARBAMATE KINASE"/>
    <property type="match status" value="1"/>
</dbReference>
<feature type="domain" description="Aspartate/glutamate/uridylate kinase" evidence="6">
    <location>
        <begin position="1"/>
        <end position="282"/>
    </location>
</feature>
<dbReference type="SUPFAM" id="SSF53633">
    <property type="entry name" value="Carbamate kinase-like"/>
    <property type="match status" value="1"/>
</dbReference>
<name>A0ABU2BVU0_9ACTN</name>
<evidence type="ECO:0000259" key="6">
    <source>
        <dbReference type="Pfam" id="PF00696"/>
    </source>
</evidence>
<dbReference type="InterPro" id="IPR003964">
    <property type="entry name" value="Carb_kinase"/>
</dbReference>
<evidence type="ECO:0000256" key="3">
    <source>
        <dbReference type="ARBA" id="ARBA00022777"/>
    </source>
</evidence>
<dbReference type="EMBL" id="JAVDYG010000001">
    <property type="protein sequence ID" value="MDR7362129.1"/>
    <property type="molecule type" value="Genomic_DNA"/>
</dbReference>
<dbReference type="RefSeq" id="WP_310301215.1">
    <property type="nucleotide sequence ID" value="NZ_BAAAPS010000008.1"/>
</dbReference>
<protein>
    <recommendedName>
        <fullName evidence="4 5">Carbamate kinase</fullName>
    </recommendedName>
</protein>
<dbReference type="GO" id="GO:0008804">
    <property type="term" value="F:carbamate kinase activity"/>
    <property type="evidence" value="ECO:0007669"/>
    <property type="project" value="UniProtKB-EC"/>
</dbReference>
<evidence type="ECO:0000256" key="4">
    <source>
        <dbReference type="NCBIfam" id="TIGR00746"/>
    </source>
</evidence>
<sequence>MRIVIALGGNALLRRGEPLTAENQRVNVRLAAERIARVVDGNQLVVAHGNGPQVGLLALQAQAYQDVRPYPLDVLGAQTEAMIGYVIEQELGNLLPQEQALATLLTMVEVDPADPAFDDPTKFIGPIYLEEEARRLAAEQGWTVKRDGHAFRRVVPSPRPRRIVEIRPIRWLIDQGAIVVCAGGGGIPTVLDEQGVLHGVEAVIDKDLASALLAEELEADLLVIATDVDGVYVDWGTPAQRRLGSVTPDELEALPFPAGSMGPKVEAACGFARRTGKEAVIGSLADIEDIVHGEAGTRVRQALSAENDPAA</sequence>
<evidence type="ECO:0000256" key="1">
    <source>
        <dbReference type="ARBA" id="ARBA00011066"/>
    </source>
</evidence>